<name>A0AAN8I108_9EURO</name>
<evidence type="ECO:0000313" key="2">
    <source>
        <dbReference type="Proteomes" id="UP001316803"/>
    </source>
</evidence>
<gene>
    <name evidence="1" type="ORF">OHC33_011208</name>
</gene>
<keyword evidence="2" id="KW-1185">Reference proteome</keyword>
<proteinExistence type="predicted"/>
<reference evidence="1 2" key="1">
    <citation type="submission" date="2022-12" db="EMBL/GenBank/DDBJ databases">
        <title>Genomic features and morphological characterization of a novel Knufia sp. strain isolated from spacecraft assembly facility.</title>
        <authorList>
            <person name="Teixeira M."/>
            <person name="Chander A.M."/>
            <person name="Stajich J.E."/>
            <person name="Venkateswaran K."/>
        </authorList>
    </citation>
    <scope>NUCLEOTIDE SEQUENCE [LARGE SCALE GENOMIC DNA]</scope>
    <source>
        <strain evidence="1 2">FJI-L2-BK-P2</strain>
    </source>
</reference>
<dbReference type="AlphaFoldDB" id="A0AAN8I108"/>
<dbReference type="EMBL" id="JAKLMC020000070">
    <property type="protein sequence ID" value="KAK5947762.1"/>
    <property type="molecule type" value="Genomic_DNA"/>
</dbReference>
<evidence type="ECO:0000313" key="1">
    <source>
        <dbReference type="EMBL" id="KAK5947762.1"/>
    </source>
</evidence>
<accession>A0AAN8I108</accession>
<comment type="caution">
    <text evidence="1">The sequence shown here is derived from an EMBL/GenBank/DDBJ whole genome shotgun (WGS) entry which is preliminary data.</text>
</comment>
<dbReference type="Proteomes" id="UP001316803">
    <property type="component" value="Unassembled WGS sequence"/>
</dbReference>
<organism evidence="1 2">
    <name type="scientific">Knufia fluminis</name>
    <dbReference type="NCBI Taxonomy" id="191047"/>
    <lineage>
        <taxon>Eukaryota</taxon>
        <taxon>Fungi</taxon>
        <taxon>Dikarya</taxon>
        <taxon>Ascomycota</taxon>
        <taxon>Pezizomycotina</taxon>
        <taxon>Eurotiomycetes</taxon>
        <taxon>Chaetothyriomycetidae</taxon>
        <taxon>Chaetothyriales</taxon>
        <taxon>Trichomeriaceae</taxon>
        <taxon>Knufia</taxon>
    </lineage>
</organism>
<protein>
    <submittedName>
        <fullName evidence="1">Uncharacterized protein</fullName>
    </submittedName>
</protein>
<sequence length="165" mass="18223">MDGVQALCPTTGSPNYTLKDMPLDTGVSFDSSHTSPNGASVNSLGEVLQDQRQSKEAEELYRKHWPGGRRCWMRMILTRWRASTISDGASRLRQYMEIGAAGFRRRKRYTEGATVVIESGTLRTTSVPGDDPPSLLDRKLEGQDPENAVINFRHVMGTGPVPSQA</sequence>